<dbReference type="InterPro" id="IPR023562">
    <property type="entry name" value="ClpP/TepA"/>
</dbReference>
<gene>
    <name evidence="8" type="ORF">P0Y65_20665</name>
</gene>
<keyword evidence="5" id="KW-0720">Serine protease</keyword>
<evidence type="ECO:0000256" key="1">
    <source>
        <dbReference type="ARBA" id="ARBA00007039"/>
    </source>
</evidence>
<feature type="compositionally biased region" description="Polar residues" evidence="7">
    <location>
        <begin position="1"/>
        <end position="10"/>
    </location>
</feature>
<dbReference type="SUPFAM" id="SSF52096">
    <property type="entry name" value="ClpP/crotonase"/>
    <property type="match status" value="1"/>
</dbReference>
<feature type="region of interest" description="Disordered" evidence="7">
    <location>
        <begin position="226"/>
        <end position="248"/>
    </location>
</feature>
<keyword evidence="2" id="KW-0963">Cytoplasm</keyword>
<name>A0AAJ5VTJ9_9HYPH</name>
<evidence type="ECO:0000256" key="6">
    <source>
        <dbReference type="RuleBase" id="RU003567"/>
    </source>
</evidence>
<evidence type="ECO:0000256" key="7">
    <source>
        <dbReference type="SAM" id="MobiDB-lite"/>
    </source>
</evidence>
<dbReference type="AlphaFoldDB" id="A0AAJ5VTJ9"/>
<keyword evidence="4" id="KW-0378">Hydrolase</keyword>
<dbReference type="EMBL" id="CP119312">
    <property type="protein sequence ID" value="WEK04556.1"/>
    <property type="molecule type" value="Genomic_DNA"/>
</dbReference>
<dbReference type="GO" id="GO:0004252">
    <property type="term" value="F:serine-type endopeptidase activity"/>
    <property type="evidence" value="ECO:0007669"/>
    <property type="project" value="InterPro"/>
</dbReference>
<accession>A0AAJ5VTJ9</accession>
<evidence type="ECO:0000256" key="5">
    <source>
        <dbReference type="ARBA" id="ARBA00022825"/>
    </source>
</evidence>
<dbReference type="Pfam" id="PF00574">
    <property type="entry name" value="CLP_protease"/>
    <property type="match status" value="1"/>
</dbReference>
<dbReference type="InterPro" id="IPR001907">
    <property type="entry name" value="ClpP"/>
</dbReference>
<evidence type="ECO:0000256" key="2">
    <source>
        <dbReference type="ARBA" id="ARBA00022490"/>
    </source>
</evidence>
<feature type="compositionally biased region" description="Low complexity" evidence="7">
    <location>
        <begin position="231"/>
        <end position="241"/>
    </location>
</feature>
<feature type="region of interest" description="Disordered" evidence="7">
    <location>
        <begin position="330"/>
        <end position="360"/>
    </location>
</feature>
<dbReference type="GO" id="GO:0009368">
    <property type="term" value="C:endopeptidase Clp complex"/>
    <property type="evidence" value="ECO:0007669"/>
    <property type="project" value="TreeGrafter"/>
</dbReference>
<dbReference type="PRINTS" id="PR00127">
    <property type="entry name" value="CLPPROTEASEP"/>
</dbReference>
<sequence>MTANVPSRTASPAFAAPRGGSPTSEVHNMAATIEDGKLRLSGYVGDYYYDDGFTSSDVVLALAQINDTDELDCHINSPGGIASEGAAIHALLAARAGVTNIVVEGIAASAASLIAMAGATVTMSAGAVMMIHDPSGMTWGTSDDHSKTIEGLEALATAYARVYAAKSGKTADECRTIMKEEKWFTPQQAVETGFADATTEGQTEPVAAFDYRLFAHAPKQLVALTKKKHWSPPTSSAAPAAKRPTKETLMKDTTEGGTMTADIAKATADAKARIKAIMTSGEAEGREDQAQHLAYETEMSLEDAVAILEKAPKPTAAQEPAPVDYAQRRTAAAGLASPGGKPNTLKVDLVAGMKRRHGVQ</sequence>
<dbReference type="CDD" id="cd07016">
    <property type="entry name" value="S14_ClpP_1"/>
    <property type="match status" value="1"/>
</dbReference>
<reference evidence="8" key="1">
    <citation type="submission" date="2023-03" db="EMBL/GenBank/DDBJ databases">
        <title>Andean soil-derived lignocellulolytic bacterial consortium as a source of novel taxa and putative plastic-active enzymes.</title>
        <authorList>
            <person name="Diaz-Garcia L."/>
            <person name="Chuvochina M."/>
            <person name="Feuerriegel G."/>
            <person name="Bunk B."/>
            <person name="Sproer C."/>
            <person name="Streit W.R."/>
            <person name="Rodriguez L.M."/>
            <person name="Overmann J."/>
            <person name="Jimenez D.J."/>
        </authorList>
    </citation>
    <scope>NUCLEOTIDE SEQUENCE</scope>
    <source>
        <strain evidence="8">MAG 4196</strain>
    </source>
</reference>
<evidence type="ECO:0000256" key="4">
    <source>
        <dbReference type="ARBA" id="ARBA00022801"/>
    </source>
</evidence>
<dbReference type="Gene3D" id="3.90.226.10">
    <property type="entry name" value="2-enoyl-CoA Hydratase, Chain A, domain 1"/>
    <property type="match status" value="1"/>
</dbReference>
<comment type="similarity">
    <text evidence="1 6">Belongs to the peptidase S14 family.</text>
</comment>
<dbReference type="GO" id="GO:0051117">
    <property type="term" value="F:ATPase binding"/>
    <property type="evidence" value="ECO:0007669"/>
    <property type="project" value="TreeGrafter"/>
</dbReference>
<proteinExistence type="inferred from homology"/>
<dbReference type="GO" id="GO:0006515">
    <property type="term" value="P:protein quality control for misfolded or incompletely synthesized proteins"/>
    <property type="evidence" value="ECO:0007669"/>
    <property type="project" value="TreeGrafter"/>
</dbReference>
<evidence type="ECO:0000256" key="3">
    <source>
        <dbReference type="ARBA" id="ARBA00022670"/>
    </source>
</evidence>
<dbReference type="GO" id="GO:0004176">
    <property type="term" value="F:ATP-dependent peptidase activity"/>
    <property type="evidence" value="ECO:0007669"/>
    <property type="project" value="InterPro"/>
</dbReference>
<feature type="region of interest" description="Disordered" evidence="7">
    <location>
        <begin position="1"/>
        <end position="25"/>
    </location>
</feature>
<evidence type="ECO:0000313" key="8">
    <source>
        <dbReference type="EMBL" id="WEK04556.1"/>
    </source>
</evidence>
<organism evidence="8 9">
    <name type="scientific">Candidatus Devosia phytovorans</name>
    <dbReference type="NCBI Taxonomy" id="3121372"/>
    <lineage>
        <taxon>Bacteria</taxon>
        <taxon>Pseudomonadati</taxon>
        <taxon>Pseudomonadota</taxon>
        <taxon>Alphaproteobacteria</taxon>
        <taxon>Hyphomicrobiales</taxon>
        <taxon>Devosiaceae</taxon>
        <taxon>Devosia</taxon>
    </lineage>
</organism>
<keyword evidence="3 8" id="KW-0645">Protease</keyword>
<dbReference type="PANTHER" id="PTHR10381">
    <property type="entry name" value="ATP-DEPENDENT CLP PROTEASE PROTEOLYTIC SUBUNIT"/>
    <property type="match status" value="1"/>
</dbReference>
<dbReference type="NCBIfam" id="NF045542">
    <property type="entry name" value="Clp_rel_HeadMat"/>
    <property type="match status" value="1"/>
</dbReference>
<protein>
    <recommendedName>
        <fullName evidence="6">ATP-dependent Clp protease proteolytic subunit</fullName>
    </recommendedName>
</protein>
<dbReference type="InterPro" id="IPR029045">
    <property type="entry name" value="ClpP/crotonase-like_dom_sf"/>
</dbReference>
<dbReference type="PANTHER" id="PTHR10381:SF70">
    <property type="entry name" value="ATP-DEPENDENT CLP PROTEASE PROTEOLYTIC SUBUNIT"/>
    <property type="match status" value="1"/>
</dbReference>
<dbReference type="Proteomes" id="UP001217476">
    <property type="component" value="Chromosome"/>
</dbReference>
<evidence type="ECO:0000313" key="9">
    <source>
        <dbReference type="Proteomes" id="UP001217476"/>
    </source>
</evidence>